<dbReference type="EMBL" id="KB301506">
    <property type="protein sequence ID" value="ELU05440.1"/>
    <property type="molecule type" value="Genomic_DNA"/>
</dbReference>
<evidence type="ECO:0000256" key="1">
    <source>
        <dbReference type="SAM" id="MobiDB-lite"/>
    </source>
</evidence>
<feature type="compositionally biased region" description="Low complexity" evidence="1">
    <location>
        <begin position="242"/>
        <end position="259"/>
    </location>
</feature>
<protein>
    <submittedName>
        <fullName evidence="2 3">Uncharacterized protein</fullName>
    </submittedName>
</protein>
<feature type="compositionally biased region" description="Acidic residues" evidence="1">
    <location>
        <begin position="481"/>
        <end position="493"/>
    </location>
</feature>
<gene>
    <name evidence="2" type="ORF">CAPTEDRAFT_194077</name>
</gene>
<keyword evidence="4" id="KW-1185">Reference proteome</keyword>
<organism evidence="2">
    <name type="scientific">Capitella teleta</name>
    <name type="common">Polychaete worm</name>
    <dbReference type="NCBI Taxonomy" id="283909"/>
    <lineage>
        <taxon>Eukaryota</taxon>
        <taxon>Metazoa</taxon>
        <taxon>Spiralia</taxon>
        <taxon>Lophotrochozoa</taxon>
        <taxon>Annelida</taxon>
        <taxon>Polychaeta</taxon>
        <taxon>Sedentaria</taxon>
        <taxon>Scolecida</taxon>
        <taxon>Capitellidae</taxon>
        <taxon>Capitella</taxon>
    </lineage>
</organism>
<dbReference type="AlphaFoldDB" id="R7UGU7"/>
<accession>R7UGU7</accession>
<feature type="region of interest" description="Disordered" evidence="1">
    <location>
        <begin position="480"/>
        <end position="501"/>
    </location>
</feature>
<name>R7UGU7_CAPTE</name>
<feature type="region of interest" description="Disordered" evidence="1">
    <location>
        <begin position="241"/>
        <end position="265"/>
    </location>
</feature>
<reference evidence="4" key="1">
    <citation type="submission" date="2012-12" db="EMBL/GenBank/DDBJ databases">
        <authorList>
            <person name="Hellsten U."/>
            <person name="Grimwood J."/>
            <person name="Chapman J.A."/>
            <person name="Shapiro H."/>
            <person name="Aerts A."/>
            <person name="Otillar R.P."/>
            <person name="Terry A.Y."/>
            <person name="Boore J.L."/>
            <person name="Simakov O."/>
            <person name="Marletaz F."/>
            <person name="Cho S.-J."/>
            <person name="Edsinger-Gonzales E."/>
            <person name="Havlak P."/>
            <person name="Kuo D.-H."/>
            <person name="Larsson T."/>
            <person name="Lv J."/>
            <person name="Arendt D."/>
            <person name="Savage R."/>
            <person name="Osoegawa K."/>
            <person name="de Jong P."/>
            <person name="Lindberg D.R."/>
            <person name="Seaver E.C."/>
            <person name="Weisblat D.A."/>
            <person name="Putnam N.H."/>
            <person name="Grigoriev I.V."/>
            <person name="Rokhsar D.S."/>
        </authorList>
    </citation>
    <scope>NUCLEOTIDE SEQUENCE</scope>
    <source>
        <strain evidence="4">I ESC-2004</strain>
    </source>
</reference>
<sequence>MQSRRAKQTLIDLEKMLRKQDETICLFKNAIQDMMTSQRKQASIIQSQTTALKSAEMNAKFLQKRNKEKDLLNRELTECISTFRDRFDEVANALKLSEEERCQLAAIGSGHLIASGKRWHEEASFVDQQRAASQEAESGLSGAGFSWRSHLGQQQKIIRLMLGLLSTRNTAAVPKKTKRTRVMFDQVLSDECVRPLPIFVPFAANDDELQMSNTWIPVPEFHDQPVRDAALTMTRIAKGLEEQPQQQQHQQEHQPQPQELARYDTGGGGGVVEMTPELFILDLNPVSKNMRKATSQIFDDIGHRPVRMFHRRYLFSQMKSKADAKKVVKDDLDSAWERFLRTFFQFTIPLFSKNRDTTWQKSWPEITAVSVTSLVGKFAYLCTGTDKYLYETGELLARLSQNATGAVKVTHEDVIKAMNLSQYIILLAVCYTAAQVCLTFYRTTLPKDALVKEARVVSRPPGKTAVIHEYVHQDYGKIYDNGDDDDEDTDDETSFLNPSLN</sequence>
<dbReference type="EMBL" id="AMQN01023442">
    <property type="status" value="NOT_ANNOTATED_CDS"/>
    <property type="molecule type" value="Genomic_DNA"/>
</dbReference>
<dbReference type="HOGENOM" id="CLU_544287_0_0_1"/>
<dbReference type="EMBL" id="AMQN01023441">
    <property type="status" value="NOT_ANNOTATED_CDS"/>
    <property type="molecule type" value="Genomic_DNA"/>
</dbReference>
<dbReference type="EnsemblMetazoa" id="CapteT194077">
    <property type="protein sequence ID" value="CapteP194077"/>
    <property type="gene ID" value="CapteG194077"/>
</dbReference>
<evidence type="ECO:0000313" key="3">
    <source>
        <dbReference type="EnsemblMetazoa" id="CapteP194077"/>
    </source>
</evidence>
<proteinExistence type="predicted"/>
<reference evidence="2 4" key="2">
    <citation type="journal article" date="2013" name="Nature">
        <title>Insights into bilaterian evolution from three spiralian genomes.</title>
        <authorList>
            <person name="Simakov O."/>
            <person name="Marletaz F."/>
            <person name="Cho S.J."/>
            <person name="Edsinger-Gonzales E."/>
            <person name="Havlak P."/>
            <person name="Hellsten U."/>
            <person name="Kuo D.H."/>
            <person name="Larsson T."/>
            <person name="Lv J."/>
            <person name="Arendt D."/>
            <person name="Savage R."/>
            <person name="Osoegawa K."/>
            <person name="de Jong P."/>
            <person name="Grimwood J."/>
            <person name="Chapman J.A."/>
            <person name="Shapiro H."/>
            <person name="Aerts A."/>
            <person name="Otillar R.P."/>
            <person name="Terry A.Y."/>
            <person name="Boore J.L."/>
            <person name="Grigoriev I.V."/>
            <person name="Lindberg D.R."/>
            <person name="Seaver E.C."/>
            <person name="Weisblat D.A."/>
            <person name="Putnam N.H."/>
            <person name="Rokhsar D.S."/>
        </authorList>
    </citation>
    <scope>NUCLEOTIDE SEQUENCE</scope>
    <source>
        <strain evidence="2 4">I ESC-2004</strain>
    </source>
</reference>
<reference evidence="3" key="3">
    <citation type="submission" date="2015-06" db="UniProtKB">
        <authorList>
            <consortium name="EnsemblMetazoa"/>
        </authorList>
    </citation>
    <scope>IDENTIFICATION</scope>
</reference>
<dbReference type="Proteomes" id="UP000014760">
    <property type="component" value="Unassembled WGS sequence"/>
</dbReference>
<evidence type="ECO:0000313" key="2">
    <source>
        <dbReference type="EMBL" id="ELU05440.1"/>
    </source>
</evidence>
<evidence type="ECO:0000313" key="4">
    <source>
        <dbReference type="Proteomes" id="UP000014760"/>
    </source>
</evidence>